<accession>A0A0D7AAI4</accession>
<reference evidence="1 2" key="1">
    <citation type="journal article" date="2015" name="Fungal Genet. Biol.">
        <title>Evolution of novel wood decay mechanisms in Agaricales revealed by the genome sequences of Fistulina hepatica and Cylindrobasidium torrendii.</title>
        <authorList>
            <person name="Floudas D."/>
            <person name="Held B.W."/>
            <person name="Riley R."/>
            <person name="Nagy L.G."/>
            <person name="Koehler G."/>
            <person name="Ransdell A.S."/>
            <person name="Younus H."/>
            <person name="Chow J."/>
            <person name="Chiniquy J."/>
            <person name="Lipzen A."/>
            <person name="Tritt A."/>
            <person name="Sun H."/>
            <person name="Haridas S."/>
            <person name="LaButti K."/>
            <person name="Ohm R.A."/>
            <person name="Kues U."/>
            <person name="Blanchette R.A."/>
            <person name="Grigoriev I.V."/>
            <person name="Minto R.E."/>
            <person name="Hibbett D.S."/>
        </authorList>
    </citation>
    <scope>NUCLEOTIDE SEQUENCE [LARGE SCALE GENOMIC DNA]</scope>
    <source>
        <strain evidence="1 2">ATCC 64428</strain>
    </source>
</reference>
<dbReference type="AlphaFoldDB" id="A0A0D7AAI4"/>
<name>A0A0D7AAI4_9AGAR</name>
<evidence type="ECO:0000313" key="1">
    <source>
        <dbReference type="EMBL" id="KIY46946.1"/>
    </source>
</evidence>
<proteinExistence type="predicted"/>
<keyword evidence="2" id="KW-1185">Reference proteome</keyword>
<dbReference type="OrthoDB" id="3542212at2759"/>
<evidence type="ECO:0000313" key="2">
    <source>
        <dbReference type="Proteomes" id="UP000054144"/>
    </source>
</evidence>
<sequence length="182" mass="20963">MPLTEITTYELTGDDDTRSWTCPSITDYFTHLCRQQCAWSAYPVLMFEDLRAPDRYRYTVSGWHSTAVRKAWTISEAHTAVNRRFPECLRIKSRLQLELEFDTLPRIYGTCLLGVRVDHNTADGFQQEGRNGSEISWVGRAKDEKTGVVCGLAVFRVMDSDAERRVKKLGSLMIMRRATWTT</sequence>
<dbReference type="Proteomes" id="UP000054144">
    <property type="component" value="Unassembled WGS sequence"/>
</dbReference>
<organism evidence="1 2">
    <name type="scientific">Fistulina hepatica ATCC 64428</name>
    <dbReference type="NCBI Taxonomy" id="1128425"/>
    <lineage>
        <taxon>Eukaryota</taxon>
        <taxon>Fungi</taxon>
        <taxon>Dikarya</taxon>
        <taxon>Basidiomycota</taxon>
        <taxon>Agaricomycotina</taxon>
        <taxon>Agaricomycetes</taxon>
        <taxon>Agaricomycetidae</taxon>
        <taxon>Agaricales</taxon>
        <taxon>Fistulinaceae</taxon>
        <taxon>Fistulina</taxon>
    </lineage>
</organism>
<protein>
    <submittedName>
        <fullName evidence="1">Uncharacterized protein</fullName>
    </submittedName>
</protein>
<gene>
    <name evidence="1" type="ORF">FISHEDRAFT_75128</name>
</gene>
<dbReference type="EMBL" id="KN882019">
    <property type="protein sequence ID" value="KIY46946.1"/>
    <property type="molecule type" value="Genomic_DNA"/>
</dbReference>